<dbReference type="STRING" id="1802695.A3A13_00560"/>
<dbReference type="InterPro" id="IPR051533">
    <property type="entry name" value="WaaL-like"/>
</dbReference>
<keyword evidence="4 5" id="KW-0472">Membrane</keyword>
<sequence>MGYIKNFEQFLFYFLFFAIPLQTRKILYSPGWYYNEWQSISIYATDLILLILLIFWAVDKRLRKSFIHRYDYFLLGFLAAAAVSVKNSSDFYVGAFLWLKLAEFALLYFYLKTYAIRPVRGKTPAEGGSSADHALQAGRTSNGIDFVKALYVLLLGGAFQAIIAIGQFLKQGDLGLRWLGESVLGPHMTGIASFLVPSRVEGFVNSGLPAEALAKAGEKVIRAYGTTPHPNILAAYLLLSIFAFYFLYIYQTTDRGSSHKFYDTMIYHKILKYWRAVVYLILLFGLFFTFSRIIIFLWAAGFFARAVLIGVKTGFKEKFWRNPVIKTKLVQIVTVTVLAVVIFSVFYWPEVQSRLSVSSEEEAVRLRVFYNKESLGGGVNLFGIGLGDFTGWLMEQNPNLPSYVYQPVHNIYLLVYSEIGIIGFVLFLLFLIGLLCEFIKKTRLRELKHHSFLLIAVSVLFIGLFDHFLFTLQQGRFIFWLVLTLLAVGDIIKEQ</sequence>
<comment type="caution">
    <text evidence="7">The sequence shown here is derived from an EMBL/GenBank/DDBJ whole genome shotgun (WGS) entry which is preliminary data.</text>
</comment>
<dbReference type="AlphaFoldDB" id="A0A1F8GIL2"/>
<feature type="transmembrane region" description="Helical" evidence="5">
    <location>
        <begin position="271"/>
        <end position="289"/>
    </location>
</feature>
<dbReference type="PANTHER" id="PTHR37422:SF13">
    <property type="entry name" value="LIPOPOLYSACCHARIDE BIOSYNTHESIS PROTEIN PA4999-RELATED"/>
    <property type="match status" value="1"/>
</dbReference>
<comment type="subcellular location">
    <subcellularLocation>
        <location evidence="1">Membrane</location>
        <topology evidence="1">Multi-pass membrane protein</topology>
    </subcellularLocation>
</comment>
<dbReference type="InterPro" id="IPR007016">
    <property type="entry name" value="O-antigen_ligase-rel_domated"/>
</dbReference>
<feature type="transmembrane region" description="Helical" evidence="5">
    <location>
        <begin position="451"/>
        <end position="470"/>
    </location>
</feature>
<evidence type="ECO:0000256" key="4">
    <source>
        <dbReference type="ARBA" id="ARBA00023136"/>
    </source>
</evidence>
<dbReference type="Proteomes" id="UP000178911">
    <property type="component" value="Unassembled WGS sequence"/>
</dbReference>
<gene>
    <name evidence="7" type="ORF">A3A13_00560</name>
</gene>
<feature type="transmembrane region" description="Helical" evidence="5">
    <location>
        <begin position="149"/>
        <end position="169"/>
    </location>
</feature>
<feature type="transmembrane region" description="Helical" evidence="5">
    <location>
        <begin position="327"/>
        <end position="348"/>
    </location>
</feature>
<dbReference type="GO" id="GO:0016020">
    <property type="term" value="C:membrane"/>
    <property type="evidence" value="ECO:0007669"/>
    <property type="project" value="UniProtKB-SubCell"/>
</dbReference>
<feature type="transmembrane region" description="Helical" evidence="5">
    <location>
        <begin position="12"/>
        <end position="34"/>
    </location>
</feature>
<organism evidence="7 8">
    <name type="scientific">Candidatus Yanofskybacteria bacterium RIFCSPLOWO2_01_FULL_43_22</name>
    <dbReference type="NCBI Taxonomy" id="1802695"/>
    <lineage>
        <taxon>Bacteria</taxon>
        <taxon>Candidatus Yanofskyibacteriota</taxon>
    </lineage>
</organism>
<dbReference type="Pfam" id="PF04932">
    <property type="entry name" value="Wzy_C"/>
    <property type="match status" value="1"/>
</dbReference>
<feature type="domain" description="O-antigen ligase-related" evidence="6">
    <location>
        <begin position="278"/>
        <end position="428"/>
    </location>
</feature>
<reference evidence="7 8" key="1">
    <citation type="journal article" date="2016" name="Nat. Commun.">
        <title>Thousands of microbial genomes shed light on interconnected biogeochemical processes in an aquifer system.</title>
        <authorList>
            <person name="Anantharaman K."/>
            <person name="Brown C.T."/>
            <person name="Hug L.A."/>
            <person name="Sharon I."/>
            <person name="Castelle C.J."/>
            <person name="Probst A.J."/>
            <person name="Thomas B.C."/>
            <person name="Singh A."/>
            <person name="Wilkins M.J."/>
            <person name="Karaoz U."/>
            <person name="Brodie E.L."/>
            <person name="Williams K.H."/>
            <person name="Hubbard S.S."/>
            <person name="Banfield J.F."/>
        </authorList>
    </citation>
    <scope>NUCLEOTIDE SEQUENCE [LARGE SCALE GENOMIC DNA]</scope>
</reference>
<evidence type="ECO:0000256" key="5">
    <source>
        <dbReference type="SAM" id="Phobius"/>
    </source>
</evidence>
<name>A0A1F8GIL2_9BACT</name>
<dbReference type="EMBL" id="MGKJ01000010">
    <property type="protein sequence ID" value="OGN24558.1"/>
    <property type="molecule type" value="Genomic_DNA"/>
</dbReference>
<evidence type="ECO:0000256" key="3">
    <source>
        <dbReference type="ARBA" id="ARBA00022989"/>
    </source>
</evidence>
<keyword evidence="3 5" id="KW-1133">Transmembrane helix</keyword>
<evidence type="ECO:0000256" key="1">
    <source>
        <dbReference type="ARBA" id="ARBA00004141"/>
    </source>
</evidence>
<evidence type="ECO:0000313" key="7">
    <source>
        <dbReference type="EMBL" id="OGN24558.1"/>
    </source>
</evidence>
<feature type="transmembrane region" description="Helical" evidence="5">
    <location>
        <begin position="91"/>
        <end position="111"/>
    </location>
</feature>
<feature type="transmembrane region" description="Helical" evidence="5">
    <location>
        <begin position="232"/>
        <end position="250"/>
    </location>
</feature>
<dbReference type="PANTHER" id="PTHR37422">
    <property type="entry name" value="TEICHURONIC ACID BIOSYNTHESIS PROTEIN TUAE"/>
    <property type="match status" value="1"/>
</dbReference>
<feature type="transmembrane region" description="Helical" evidence="5">
    <location>
        <begin position="411"/>
        <end position="439"/>
    </location>
</feature>
<feature type="transmembrane region" description="Helical" evidence="5">
    <location>
        <begin position="40"/>
        <end position="58"/>
    </location>
</feature>
<keyword evidence="2 5" id="KW-0812">Transmembrane</keyword>
<evidence type="ECO:0000256" key="2">
    <source>
        <dbReference type="ARBA" id="ARBA00022692"/>
    </source>
</evidence>
<evidence type="ECO:0000313" key="8">
    <source>
        <dbReference type="Proteomes" id="UP000178911"/>
    </source>
</evidence>
<accession>A0A1F8GIL2</accession>
<feature type="transmembrane region" description="Helical" evidence="5">
    <location>
        <begin position="70"/>
        <end position="85"/>
    </location>
</feature>
<evidence type="ECO:0000259" key="6">
    <source>
        <dbReference type="Pfam" id="PF04932"/>
    </source>
</evidence>
<protein>
    <recommendedName>
        <fullName evidence="6">O-antigen ligase-related domain-containing protein</fullName>
    </recommendedName>
</protein>
<feature type="transmembrane region" description="Helical" evidence="5">
    <location>
        <begin position="476"/>
        <end position="492"/>
    </location>
</feature>
<proteinExistence type="predicted"/>